<dbReference type="SUPFAM" id="SSF47648">
    <property type="entry name" value="Nucleoside phosphorylase/phosphoribosyltransferase N-terminal domain"/>
    <property type="match status" value="1"/>
</dbReference>
<dbReference type="Proteomes" id="UP000541444">
    <property type="component" value="Unassembled WGS sequence"/>
</dbReference>
<reference evidence="3 4" key="1">
    <citation type="journal article" date="2020" name="IScience">
        <title>Genome Sequencing of the Endangered Kingdonia uniflora (Circaeasteraceae, Ranunculales) Reveals Potential Mechanisms of Evolutionary Specialization.</title>
        <authorList>
            <person name="Sun Y."/>
            <person name="Deng T."/>
            <person name="Zhang A."/>
            <person name="Moore M.J."/>
            <person name="Landis J.B."/>
            <person name="Lin N."/>
            <person name="Zhang H."/>
            <person name="Zhang X."/>
            <person name="Huang J."/>
            <person name="Zhang X."/>
            <person name="Sun H."/>
            <person name="Wang H."/>
        </authorList>
    </citation>
    <scope>NUCLEOTIDE SEQUENCE [LARGE SCALE GENOMIC DNA]</scope>
    <source>
        <strain evidence="3">TB1705</strain>
        <tissue evidence="3">Leaf</tissue>
    </source>
</reference>
<dbReference type="InterPro" id="IPR036320">
    <property type="entry name" value="Glycosyl_Trfase_fam3_N_dom_sf"/>
</dbReference>
<keyword evidence="2" id="KW-0808">Transferase</keyword>
<protein>
    <recommendedName>
        <fullName evidence="5">Anthranilate phosphoribosyltransferase</fullName>
    </recommendedName>
</protein>
<proteinExistence type="predicted"/>
<dbReference type="EMBL" id="JACGCM010002660">
    <property type="protein sequence ID" value="KAF6136989.1"/>
    <property type="molecule type" value="Genomic_DNA"/>
</dbReference>
<gene>
    <name evidence="3" type="ORF">GIB67_030753</name>
</gene>
<name>A0A7J7L338_9MAGN</name>
<dbReference type="OrthoDB" id="2013632at2759"/>
<dbReference type="AlphaFoldDB" id="A0A7J7L338"/>
<accession>A0A7J7L338</accession>
<dbReference type="Gene3D" id="3.40.1030.10">
    <property type="entry name" value="Nucleoside phosphorylase/phosphoribosyltransferase catalytic domain"/>
    <property type="match status" value="1"/>
</dbReference>
<dbReference type="SUPFAM" id="SSF52418">
    <property type="entry name" value="Nucleoside phosphorylase/phosphoribosyltransferase catalytic domain"/>
    <property type="match status" value="1"/>
</dbReference>
<comment type="caution">
    <text evidence="3">The sequence shown here is derived from an EMBL/GenBank/DDBJ whole genome shotgun (WGS) entry which is preliminary data.</text>
</comment>
<sequence length="368" mass="41246">MRNLIDFLLSAKGELKDEQEVSKAQLGAFFAAMAIRANSFPEATQWSEGETRAMNRFWPLLVRVLPPEVIFIADPEGTMMGVMSSIGPQYGGNGIAEMRLVGDLREVLAGGHLGFDEIQSLLRDVLPLEDGMLGRVSESLLSAFLIGQRMNRETDRELKAYCLAFDDELGNLLSFPTFYIRFSFIKCSPPVADVRSLTHYGEPYDGNTRYFRSTLFVAAVRACYGESCLLHGVEWMSPKGGVTEEQMLNFMGANTHLSPLQAKTLLEDENIGFAYISQREAHPSLYSLVALREHIKKRSPIATAEKVQQFVKARGKEAIVSGFYHEGYEDPLLMLMRRRGVDSGLVVKVWNLHLVLGSFCIHAFLYIK</sequence>
<dbReference type="PANTHER" id="PTHR11922">
    <property type="entry name" value="GMP SYNTHASE-RELATED"/>
    <property type="match status" value="1"/>
</dbReference>
<evidence type="ECO:0000313" key="3">
    <source>
        <dbReference type="EMBL" id="KAF6136989.1"/>
    </source>
</evidence>
<evidence type="ECO:0000256" key="2">
    <source>
        <dbReference type="ARBA" id="ARBA00022679"/>
    </source>
</evidence>
<evidence type="ECO:0000313" key="4">
    <source>
        <dbReference type="Proteomes" id="UP000541444"/>
    </source>
</evidence>
<organism evidence="3 4">
    <name type="scientific">Kingdonia uniflora</name>
    <dbReference type="NCBI Taxonomy" id="39325"/>
    <lineage>
        <taxon>Eukaryota</taxon>
        <taxon>Viridiplantae</taxon>
        <taxon>Streptophyta</taxon>
        <taxon>Embryophyta</taxon>
        <taxon>Tracheophyta</taxon>
        <taxon>Spermatophyta</taxon>
        <taxon>Magnoliopsida</taxon>
        <taxon>Ranunculales</taxon>
        <taxon>Circaeasteraceae</taxon>
        <taxon>Kingdonia</taxon>
    </lineage>
</organism>
<dbReference type="GO" id="GO:0005829">
    <property type="term" value="C:cytosol"/>
    <property type="evidence" value="ECO:0007669"/>
    <property type="project" value="TreeGrafter"/>
</dbReference>
<keyword evidence="1" id="KW-0328">Glycosyltransferase</keyword>
<evidence type="ECO:0000256" key="1">
    <source>
        <dbReference type="ARBA" id="ARBA00022676"/>
    </source>
</evidence>
<keyword evidence="4" id="KW-1185">Reference proteome</keyword>
<dbReference type="GO" id="GO:0003921">
    <property type="term" value="F:GMP synthase activity"/>
    <property type="evidence" value="ECO:0007669"/>
    <property type="project" value="TreeGrafter"/>
</dbReference>
<dbReference type="GO" id="GO:0016757">
    <property type="term" value="F:glycosyltransferase activity"/>
    <property type="evidence" value="ECO:0007669"/>
    <property type="project" value="UniProtKB-KW"/>
</dbReference>
<dbReference type="PANTHER" id="PTHR11922:SF1">
    <property type="entry name" value="ANTHRANILATE PHOSPHORIBOSYLTRANSFERASE"/>
    <property type="match status" value="1"/>
</dbReference>
<dbReference type="InterPro" id="IPR035902">
    <property type="entry name" value="Nuc_phospho_transferase"/>
</dbReference>
<evidence type="ECO:0008006" key="5">
    <source>
        <dbReference type="Google" id="ProtNLM"/>
    </source>
</evidence>